<organism evidence="7 8">
    <name type="scientific">Pelosinus propionicus DSM 13327</name>
    <dbReference type="NCBI Taxonomy" id="1123291"/>
    <lineage>
        <taxon>Bacteria</taxon>
        <taxon>Bacillati</taxon>
        <taxon>Bacillota</taxon>
        <taxon>Negativicutes</taxon>
        <taxon>Selenomonadales</taxon>
        <taxon>Sporomusaceae</taxon>
        <taxon>Pelosinus</taxon>
    </lineage>
</organism>
<keyword evidence="7" id="KW-0456">Lyase</keyword>
<dbReference type="PIRSF" id="PIRSF015582">
    <property type="entry name" value="Cit_lyase_B"/>
    <property type="match status" value="1"/>
</dbReference>
<dbReference type="InterPro" id="IPR015813">
    <property type="entry name" value="Pyrv/PenolPyrv_kinase-like_dom"/>
</dbReference>
<protein>
    <submittedName>
        <fullName evidence="7">Citrate lyase subunit beta / citryl-CoA lyase</fullName>
    </submittedName>
</protein>
<dbReference type="PANTHER" id="PTHR32308:SF0">
    <property type="entry name" value="HPCH_HPAI ALDOLASE_CITRATE LYASE DOMAIN-CONTAINING PROTEIN"/>
    <property type="match status" value="1"/>
</dbReference>
<dbReference type="Gene3D" id="3.20.20.60">
    <property type="entry name" value="Phosphoenolpyruvate-binding domains"/>
    <property type="match status" value="1"/>
</dbReference>
<dbReference type="InterPro" id="IPR040442">
    <property type="entry name" value="Pyrv_kinase-like_dom_sf"/>
</dbReference>
<feature type="domain" description="HpcH/HpaI aldolase/citrate lyase" evidence="6">
    <location>
        <begin position="13"/>
        <end position="233"/>
    </location>
</feature>
<evidence type="ECO:0000313" key="8">
    <source>
        <dbReference type="Proteomes" id="UP000199520"/>
    </source>
</evidence>
<evidence type="ECO:0000313" key="7">
    <source>
        <dbReference type="EMBL" id="SFL36305.1"/>
    </source>
</evidence>
<keyword evidence="3 5" id="KW-0460">Magnesium</keyword>
<dbReference type="AlphaFoldDB" id="A0A1I4H294"/>
<evidence type="ECO:0000256" key="3">
    <source>
        <dbReference type="ARBA" id="ARBA00022842"/>
    </source>
</evidence>
<dbReference type="RefSeq" id="WP_090932296.1">
    <property type="nucleotide sequence ID" value="NZ_FOTS01000002.1"/>
</dbReference>
<feature type="binding site" evidence="5">
    <location>
        <position position="135"/>
    </location>
    <ligand>
        <name>Mg(2+)</name>
        <dbReference type="ChEBI" id="CHEBI:18420"/>
    </ligand>
</feature>
<evidence type="ECO:0000259" key="6">
    <source>
        <dbReference type="Pfam" id="PF03328"/>
    </source>
</evidence>
<feature type="binding site" evidence="5">
    <location>
        <position position="162"/>
    </location>
    <ligand>
        <name>Mg(2+)</name>
        <dbReference type="ChEBI" id="CHEBI:18420"/>
    </ligand>
</feature>
<dbReference type="GO" id="GO:0016829">
    <property type="term" value="F:lyase activity"/>
    <property type="evidence" value="ECO:0007669"/>
    <property type="project" value="UniProtKB-KW"/>
</dbReference>
<gene>
    <name evidence="7" type="ORF">SAMN04490355_1002130</name>
</gene>
<name>A0A1I4H294_9FIRM</name>
<dbReference type="InterPro" id="IPR005000">
    <property type="entry name" value="Aldolase/citrate-lyase_domain"/>
</dbReference>
<dbReference type="OrthoDB" id="9786940at2"/>
<evidence type="ECO:0000256" key="1">
    <source>
        <dbReference type="ARBA" id="ARBA00001946"/>
    </source>
</evidence>
<sequence length="312" mass="34343">MEFNYTKNTVRRSRLIMPANAPKFVERAYLRNADAIVLDLEDSVPNSEKVATRALIKDLIPVVGKGGSDVFVRVNNVKELLKDDIEASVWPGVEGIYLPKVESTAEVHGIEKLIAELEKKRGIPVGQIKISVLIESAKGYVNLNEIAKASERIDTLSIGNEDFLRDVGMVECADTYHALLVPRTQLVLIARAHCKMPMGLIGSLANYSDPNAFEQSAALAYKHGYLGASCIHPGNVEVLNKCFTPGIQEVEHAKKVMAAFDEAVAAGRASATFEGKMIDYVHYEKAKTLLDRYAVVEAFEQKKQKARELVGV</sequence>
<evidence type="ECO:0000256" key="4">
    <source>
        <dbReference type="PIRSR" id="PIRSR015582-1"/>
    </source>
</evidence>
<reference evidence="8" key="1">
    <citation type="submission" date="2016-10" db="EMBL/GenBank/DDBJ databases">
        <authorList>
            <person name="Varghese N."/>
            <person name="Submissions S."/>
        </authorList>
    </citation>
    <scope>NUCLEOTIDE SEQUENCE [LARGE SCALE GENOMIC DNA]</scope>
    <source>
        <strain evidence="8">DSM 13327</strain>
    </source>
</reference>
<dbReference type="SUPFAM" id="SSF51621">
    <property type="entry name" value="Phosphoenolpyruvate/pyruvate domain"/>
    <property type="match status" value="1"/>
</dbReference>
<evidence type="ECO:0000256" key="2">
    <source>
        <dbReference type="ARBA" id="ARBA00022723"/>
    </source>
</evidence>
<evidence type="ECO:0000256" key="5">
    <source>
        <dbReference type="PIRSR" id="PIRSR015582-2"/>
    </source>
</evidence>
<dbReference type="Proteomes" id="UP000199520">
    <property type="component" value="Unassembled WGS sequence"/>
</dbReference>
<dbReference type="GO" id="GO:0006107">
    <property type="term" value="P:oxaloacetate metabolic process"/>
    <property type="evidence" value="ECO:0007669"/>
    <property type="project" value="TreeGrafter"/>
</dbReference>
<dbReference type="InterPro" id="IPR011206">
    <property type="entry name" value="Citrate_lyase_beta/mcl1/mcl2"/>
</dbReference>
<proteinExistence type="predicted"/>
<dbReference type="Pfam" id="PF03328">
    <property type="entry name" value="HpcH_HpaI"/>
    <property type="match status" value="1"/>
</dbReference>
<dbReference type="GO" id="GO:0000287">
    <property type="term" value="F:magnesium ion binding"/>
    <property type="evidence" value="ECO:0007669"/>
    <property type="project" value="TreeGrafter"/>
</dbReference>
<feature type="binding site" evidence="4">
    <location>
        <position position="135"/>
    </location>
    <ligand>
        <name>substrate</name>
    </ligand>
</feature>
<comment type="cofactor">
    <cofactor evidence="1">
        <name>Mg(2+)</name>
        <dbReference type="ChEBI" id="CHEBI:18420"/>
    </cofactor>
</comment>
<dbReference type="EMBL" id="FOTS01000002">
    <property type="protein sequence ID" value="SFL36305.1"/>
    <property type="molecule type" value="Genomic_DNA"/>
</dbReference>
<dbReference type="STRING" id="1123291.SAMN04490355_1002130"/>
<keyword evidence="8" id="KW-1185">Reference proteome</keyword>
<dbReference type="PANTHER" id="PTHR32308">
    <property type="entry name" value="LYASE BETA SUBUNIT, PUTATIVE (AFU_ORTHOLOGUE AFUA_4G13030)-RELATED"/>
    <property type="match status" value="1"/>
</dbReference>
<keyword evidence="2 5" id="KW-0479">Metal-binding</keyword>
<accession>A0A1I4H294</accession>
<feature type="binding site" evidence="4">
    <location>
        <position position="73"/>
    </location>
    <ligand>
        <name>substrate</name>
    </ligand>
</feature>